<keyword evidence="3" id="KW-0408">Iron</keyword>
<gene>
    <name evidence="6" type="ORF">TM35_000063880</name>
</gene>
<evidence type="ECO:0000313" key="6">
    <source>
        <dbReference type="EMBL" id="ORC91383.1"/>
    </source>
</evidence>
<dbReference type="OrthoDB" id="426882at2759"/>
<proteinExistence type="predicted"/>
<dbReference type="Proteomes" id="UP000192257">
    <property type="component" value="Unassembled WGS sequence"/>
</dbReference>
<dbReference type="RefSeq" id="XP_028885449.1">
    <property type="nucleotide sequence ID" value="XM_029023425.1"/>
</dbReference>
<dbReference type="Gene3D" id="2.102.10.10">
    <property type="entry name" value="Rieske [2Fe-2S] iron-sulphur domain"/>
    <property type="match status" value="1"/>
</dbReference>
<dbReference type="PANTHER" id="PTHR21496">
    <property type="entry name" value="FERREDOXIN-RELATED"/>
    <property type="match status" value="1"/>
</dbReference>
<sequence>MSNQHMYDGWSYERLRQQRNRAHFLLEDPYRFVTVLLHNDRLYAIDSPCYHSSGPLGEGEVMDIEDTFSAGKVACLRCPWHNFLVSIETGEEIEVEPIVTSDKSKGDGNVHSGGDNAVQEMEMPTYPLRPHWETTTATTSGSGSGGGGGLRVTRGIVVQRTHKVWLDESTGILTIEVEDEKAMRRRPVASDRVAGDLQSGALTMQVFDIKRRKQDE</sequence>
<keyword evidence="7" id="KW-1185">Reference proteome</keyword>
<evidence type="ECO:0000256" key="2">
    <source>
        <dbReference type="ARBA" id="ARBA00022723"/>
    </source>
</evidence>
<evidence type="ECO:0000256" key="4">
    <source>
        <dbReference type="ARBA" id="ARBA00023014"/>
    </source>
</evidence>
<dbReference type="EMBL" id="NBCO01000006">
    <property type="protein sequence ID" value="ORC91383.1"/>
    <property type="molecule type" value="Genomic_DNA"/>
</dbReference>
<evidence type="ECO:0000256" key="3">
    <source>
        <dbReference type="ARBA" id="ARBA00023004"/>
    </source>
</evidence>
<dbReference type="InterPro" id="IPR017941">
    <property type="entry name" value="Rieske_2Fe-2S"/>
</dbReference>
<dbReference type="VEuPathDB" id="TriTrypDB:TM35_000063880"/>
<reference evidence="6 7" key="1">
    <citation type="submission" date="2017-03" db="EMBL/GenBank/DDBJ databases">
        <title>An alternative strategy for trypanosome survival in the mammalian bloodstream revealed through genome and transcriptome analysis of the ubiquitous bovine parasite Trypanosoma (Megatrypanum) theileri.</title>
        <authorList>
            <person name="Kelly S."/>
            <person name="Ivens A."/>
            <person name="Mott A."/>
            <person name="O'Neill E."/>
            <person name="Emms D."/>
            <person name="Macleod O."/>
            <person name="Voorheis P."/>
            <person name="Matthews J."/>
            <person name="Matthews K."/>
            <person name="Carrington M."/>
        </authorList>
    </citation>
    <scope>NUCLEOTIDE SEQUENCE [LARGE SCALE GENOMIC DNA]</scope>
    <source>
        <strain evidence="6">Edinburgh</strain>
    </source>
</reference>
<accession>A0A1X0P3Z4</accession>
<dbReference type="FunFam" id="2.102.10.10:FF:000034">
    <property type="entry name" value="Uncharacterized protein"/>
    <property type="match status" value="1"/>
</dbReference>
<keyword evidence="2" id="KW-0479">Metal-binding</keyword>
<keyword evidence="1" id="KW-0001">2Fe-2S</keyword>
<organism evidence="6 7">
    <name type="scientific">Trypanosoma theileri</name>
    <dbReference type="NCBI Taxonomy" id="67003"/>
    <lineage>
        <taxon>Eukaryota</taxon>
        <taxon>Discoba</taxon>
        <taxon>Euglenozoa</taxon>
        <taxon>Kinetoplastea</taxon>
        <taxon>Metakinetoplastina</taxon>
        <taxon>Trypanosomatida</taxon>
        <taxon>Trypanosomatidae</taxon>
        <taxon>Trypanosoma</taxon>
    </lineage>
</organism>
<dbReference type="PROSITE" id="PS51296">
    <property type="entry name" value="RIESKE"/>
    <property type="match status" value="1"/>
</dbReference>
<dbReference type="GO" id="GO:0046872">
    <property type="term" value="F:metal ion binding"/>
    <property type="evidence" value="ECO:0007669"/>
    <property type="project" value="UniProtKB-KW"/>
</dbReference>
<dbReference type="PANTHER" id="PTHR21496:SF1">
    <property type="entry name" value="RIESKE DOMAIN-CONTAINING PROTEIN"/>
    <property type="match status" value="1"/>
</dbReference>
<dbReference type="InterPro" id="IPR054716">
    <property type="entry name" value="Sol_Rieske_ferrdox_dom"/>
</dbReference>
<dbReference type="Pfam" id="PF22543">
    <property type="entry name" value="Rieske_4"/>
    <property type="match status" value="1"/>
</dbReference>
<dbReference type="GeneID" id="39983205"/>
<evidence type="ECO:0000259" key="5">
    <source>
        <dbReference type="PROSITE" id="PS51296"/>
    </source>
</evidence>
<comment type="caution">
    <text evidence="6">The sequence shown here is derived from an EMBL/GenBank/DDBJ whole genome shotgun (WGS) entry which is preliminary data.</text>
</comment>
<evidence type="ECO:0000313" key="7">
    <source>
        <dbReference type="Proteomes" id="UP000192257"/>
    </source>
</evidence>
<dbReference type="GO" id="GO:0051537">
    <property type="term" value="F:2 iron, 2 sulfur cluster binding"/>
    <property type="evidence" value="ECO:0007669"/>
    <property type="project" value="UniProtKB-KW"/>
</dbReference>
<keyword evidence="4" id="KW-0411">Iron-sulfur</keyword>
<dbReference type="SUPFAM" id="SSF50022">
    <property type="entry name" value="ISP domain"/>
    <property type="match status" value="1"/>
</dbReference>
<dbReference type="InterPro" id="IPR036922">
    <property type="entry name" value="Rieske_2Fe-2S_sf"/>
</dbReference>
<feature type="domain" description="Rieske" evidence="5">
    <location>
        <begin position="7"/>
        <end position="81"/>
    </location>
</feature>
<evidence type="ECO:0000256" key="1">
    <source>
        <dbReference type="ARBA" id="ARBA00022714"/>
    </source>
</evidence>
<name>A0A1X0P3Z4_9TRYP</name>
<protein>
    <recommendedName>
        <fullName evidence="5">Rieske domain-containing protein</fullName>
    </recommendedName>
</protein>
<dbReference type="AlphaFoldDB" id="A0A1X0P3Z4"/>